<evidence type="ECO:0008006" key="3">
    <source>
        <dbReference type="Google" id="ProtNLM"/>
    </source>
</evidence>
<name>A0AAV4IYY3_9GAST</name>
<evidence type="ECO:0000313" key="1">
    <source>
        <dbReference type="EMBL" id="GFS14908.1"/>
    </source>
</evidence>
<proteinExistence type="predicted"/>
<comment type="caution">
    <text evidence="1">The sequence shown here is derived from an EMBL/GenBank/DDBJ whole genome shotgun (WGS) entry which is preliminary data.</text>
</comment>
<evidence type="ECO:0000313" key="2">
    <source>
        <dbReference type="Proteomes" id="UP000762676"/>
    </source>
</evidence>
<dbReference type="AlphaFoldDB" id="A0AAV4IYY3"/>
<organism evidence="1 2">
    <name type="scientific">Elysia marginata</name>
    <dbReference type="NCBI Taxonomy" id="1093978"/>
    <lineage>
        <taxon>Eukaryota</taxon>
        <taxon>Metazoa</taxon>
        <taxon>Spiralia</taxon>
        <taxon>Lophotrochozoa</taxon>
        <taxon>Mollusca</taxon>
        <taxon>Gastropoda</taxon>
        <taxon>Heterobranchia</taxon>
        <taxon>Euthyneura</taxon>
        <taxon>Panpulmonata</taxon>
        <taxon>Sacoglossa</taxon>
        <taxon>Placobranchoidea</taxon>
        <taxon>Plakobranchidae</taxon>
        <taxon>Elysia</taxon>
    </lineage>
</organism>
<dbReference type="EMBL" id="BMAT01006557">
    <property type="protein sequence ID" value="GFS14908.1"/>
    <property type="molecule type" value="Genomic_DNA"/>
</dbReference>
<accession>A0AAV4IYY3</accession>
<sequence length="109" mass="12484">MQDTADIRSDQAGGYRNTCALQRLVATNDVEALFQNKDKLKMLQCYVRTNALSTDCHRDISSNQCVCYQFCKCDNAKTTRAETWVKLNFNPGHVCATKERRTIIINTWT</sequence>
<gene>
    <name evidence="1" type="ORF">ElyMa_003173700</name>
</gene>
<dbReference type="Proteomes" id="UP000762676">
    <property type="component" value="Unassembled WGS sequence"/>
</dbReference>
<reference evidence="1 2" key="1">
    <citation type="journal article" date="2021" name="Elife">
        <title>Chloroplast acquisition without the gene transfer in kleptoplastic sea slugs, Plakobranchus ocellatus.</title>
        <authorList>
            <person name="Maeda T."/>
            <person name="Takahashi S."/>
            <person name="Yoshida T."/>
            <person name="Shimamura S."/>
            <person name="Takaki Y."/>
            <person name="Nagai Y."/>
            <person name="Toyoda A."/>
            <person name="Suzuki Y."/>
            <person name="Arimoto A."/>
            <person name="Ishii H."/>
            <person name="Satoh N."/>
            <person name="Nishiyama T."/>
            <person name="Hasebe M."/>
            <person name="Maruyama T."/>
            <person name="Minagawa J."/>
            <person name="Obokata J."/>
            <person name="Shigenobu S."/>
        </authorList>
    </citation>
    <scope>NUCLEOTIDE SEQUENCE [LARGE SCALE GENOMIC DNA]</scope>
</reference>
<protein>
    <recommendedName>
        <fullName evidence="3">MANSC domain-containing protein</fullName>
    </recommendedName>
</protein>
<keyword evidence="2" id="KW-1185">Reference proteome</keyword>